<dbReference type="InterPro" id="IPR014001">
    <property type="entry name" value="Helicase_ATP-bd"/>
</dbReference>
<feature type="compositionally biased region" description="Basic and acidic residues" evidence="10">
    <location>
        <begin position="701"/>
        <end position="711"/>
    </location>
</feature>
<evidence type="ECO:0000256" key="1">
    <source>
        <dbReference type="ARBA" id="ARBA00004123"/>
    </source>
</evidence>
<reference evidence="14" key="1">
    <citation type="submission" date="2021-01" db="EMBL/GenBank/DDBJ databases">
        <title>Caligus Genome Assembly.</title>
        <authorList>
            <person name="Gallardo-Escarate C."/>
        </authorList>
    </citation>
    <scope>NUCLEOTIDE SEQUENCE [LARGE SCALE GENOMIC DNA]</scope>
</reference>
<dbReference type="GO" id="GO:0016787">
    <property type="term" value="F:hydrolase activity"/>
    <property type="evidence" value="ECO:0007669"/>
    <property type="project" value="UniProtKB-KW"/>
</dbReference>
<keyword evidence="4" id="KW-0132">Cell division</keyword>
<dbReference type="EMBL" id="CP045896">
    <property type="protein sequence ID" value="QQP50204.1"/>
    <property type="molecule type" value="Genomic_DNA"/>
</dbReference>
<dbReference type="InterPro" id="IPR027417">
    <property type="entry name" value="P-loop_NTPase"/>
</dbReference>
<gene>
    <name evidence="13" type="ORF">FKW44_011130</name>
</gene>
<evidence type="ECO:0000256" key="2">
    <source>
        <dbReference type="ARBA" id="ARBA00011467"/>
    </source>
</evidence>
<evidence type="ECO:0000256" key="7">
    <source>
        <dbReference type="ARBA" id="ARBA00023306"/>
    </source>
</evidence>
<name>A0A7T8HHU0_CALRO</name>
<feature type="compositionally biased region" description="Low complexity" evidence="10">
    <location>
        <begin position="667"/>
        <end position="676"/>
    </location>
</feature>
<evidence type="ECO:0000313" key="14">
    <source>
        <dbReference type="Proteomes" id="UP000595437"/>
    </source>
</evidence>
<dbReference type="PROSITE" id="PS00690">
    <property type="entry name" value="DEAH_ATP_HELICASE"/>
    <property type="match status" value="1"/>
</dbReference>
<dbReference type="AlphaFoldDB" id="A0A7T8HHU0"/>
<evidence type="ECO:0000256" key="9">
    <source>
        <dbReference type="ARBA" id="ARBA00029956"/>
    </source>
</evidence>
<dbReference type="Gene3D" id="3.40.50.300">
    <property type="entry name" value="P-loop containing nucleotide triphosphate hydrolases"/>
    <property type="match status" value="1"/>
</dbReference>
<dbReference type="GO" id="GO:0051301">
    <property type="term" value="P:cell division"/>
    <property type="evidence" value="ECO:0007669"/>
    <property type="project" value="UniProtKB-KW"/>
</dbReference>
<feature type="domain" description="Helicase ATP-binding" evidence="11">
    <location>
        <begin position="1"/>
        <end position="78"/>
    </location>
</feature>
<dbReference type="Pfam" id="PF00271">
    <property type="entry name" value="Helicase_C"/>
    <property type="match status" value="1"/>
</dbReference>
<sequence length="777" mass="88724">LLTTYDILREDIDVLSSLLPWSTIILDEIHRLKDPKSRNHSILKSHLSYIPLKIGLAGIILQNKYQEMWALLDWVNPGCWGNGTHRTRSSSKRNLLPISQARLLQEDLDSLKINGSFAAPKRIMDKIVYCAPTAFQVALFRKLLSSQEMQELWRKKDKRHSKRGNAEDSKKTKVFTFIHLFLKVANHVGLLAPALNKSSKLQNQLGSNAIAKVISHFYKDFSRDDSFLQLTDTKYSGKMIVLADLLCALKKENGGNKCLLFSYSTKVLDILEQFIQTRAYDYRRIDGETPAKSRFAIVNEFNDSPGIYILLLSTKAGGLGLNITGANVVIIYDPNWNPSHDLQAQDRAYRIGQTKTFVYFGSLLRAALRKTYIYVSCISNSCLVMPWMVKKYGGTFRALLISISENVKTGGISQTEAIFKRNQEMEKNFKREDPFMIDVSEEDSDEKIISNYRKKKPKAQLTLCYPPKIFFTRVEEEVSENAIRENEKEALPSKDNSAKEHKSIIIPPLRHLKAYKDRIFCTDKGTVFYGQTPNVMKKRDFISMATYRGLSERDFALKVVEMSPMELAEFLQSFYMLTKNINQAQLVYQTVREEIEEEQRALLTPKSKKDSLYNELISPNKRKMTPAGKGKAKKRLLLGSTKSLNDDVLFPSDNLFDDLDSIEPTKVKNVPLPSKSKSLKDSSEGHFFDSEIEETQTLETVVKDPETHESLEETQFDRSLLMKDTKSKEAGDVHSTMESPEYSPLHQKSPKPPPEGIYYPSKYPKSVSIDSDKFYES</sequence>
<dbReference type="PROSITE" id="PS51194">
    <property type="entry name" value="HELICASE_CTER"/>
    <property type="match status" value="1"/>
</dbReference>
<keyword evidence="7" id="KW-0131">Cell cycle</keyword>
<evidence type="ECO:0000256" key="3">
    <source>
        <dbReference type="ARBA" id="ARBA00015341"/>
    </source>
</evidence>
<comment type="function">
    <text evidence="8">Involved in mitotic DNA repair and meiotic recombination. Functions in the recombinational DNA repair pathway. Essential for interhomolog gene conversion (GC), but may have a less important role in intersister GC than spn-A/Rad51. In the presence of DNA, spn-A/Rad51 enhances the ATPase activity of okr/Rad54.</text>
</comment>
<dbReference type="SMART" id="SM00490">
    <property type="entry name" value="HELICc"/>
    <property type="match status" value="1"/>
</dbReference>
<feature type="region of interest" description="Disordered" evidence="10">
    <location>
        <begin position="665"/>
        <end position="777"/>
    </location>
</feature>
<evidence type="ECO:0000256" key="6">
    <source>
        <dbReference type="ARBA" id="ARBA00022801"/>
    </source>
</evidence>
<proteinExistence type="predicted"/>
<dbReference type="InterPro" id="IPR000330">
    <property type="entry name" value="SNF2_N"/>
</dbReference>
<dbReference type="Gene3D" id="3.40.50.10810">
    <property type="entry name" value="Tandem AAA-ATPase domain"/>
    <property type="match status" value="1"/>
</dbReference>
<dbReference type="CDD" id="cd18793">
    <property type="entry name" value="SF2_C_SNF"/>
    <property type="match status" value="1"/>
</dbReference>
<dbReference type="InterPro" id="IPR001650">
    <property type="entry name" value="Helicase_C-like"/>
</dbReference>
<feature type="non-terminal residue" evidence="13">
    <location>
        <position position="1"/>
    </location>
</feature>
<dbReference type="InterPro" id="IPR050496">
    <property type="entry name" value="SNF2_RAD54_helicase_repair"/>
</dbReference>
<dbReference type="OrthoDB" id="448448at2759"/>
<comment type="subcellular location">
    <subcellularLocation>
        <location evidence="1">Nucleus</location>
    </subcellularLocation>
</comment>
<keyword evidence="14" id="KW-1185">Reference proteome</keyword>
<dbReference type="GO" id="GO:0005634">
    <property type="term" value="C:nucleus"/>
    <property type="evidence" value="ECO:0007669"/>
    <property type="project" value="UniProtKB-SubCell"/>
</dbReference>
<evidence type="ECO:0000259" key="11">
    <source>
        <dbReference type="PROSITE" id="PS51192"/>
    </source>
</evidence>
<dbReference type="InterPro" id="IPR049730">
    <property type="entry name" value="SNF2/RAD54-like_C"/>
</dbReference>
<dbReference type="Proteomes" id="UP000595437">
    <property type="component" value="Chromosome 7"/>
</dbReference>
<evidence type="ECO:0000256" key="5">
    <source>
        <dbReference type="ARBA" id="ARBA00022776"/>
    </source>
</evidence>
<dbReference type="InterPro" id="IPR002464">
    <property type="entry name" value="DNA/RNA_helicase_DEAH_CS"/>
</dbReference>
<dbReference type="Pfam" id="PF00176">
    <property type="entry name" value="SNF2-rel_dom"/>
    <property type="match status" value="1"/>
</dbReference>
<organism evidence="13 14">
    <name type="scientific">Caligus rogercresseyi</name>
    <name type="common">Sea louse</name>
    <dbReference type="NCBI Taxonomy" id="217165"/>
    <lineage>
        <taxon>Eukaryota</taxon>
        <taxon>Metazoa</taxon>
        <taxon>Ecdysozoa</taxon>
        <taxon>Arthropoda</taxon>
        <taxon>Crustacea</taxon>
        <taxon>Multicrustacea</taxon>
        <taxon>Hexanauplia</taxon>
        <taxon>Copepoda</taxon>
        <taxon>Siphonostomatoida</taxon>
        <taxon>Caligidae</taxon>
        <taxon>Caligus</taxon>
    </lineage>
</organism>
<evidence type="ECO:0000313" key="13">
    <source>
        <dbReference type="EMBL" id="QQP50204.1"/>
    </source>
</evidence>
<dbReference type="GO" id="GO:0005524">
    <property type="term" value="F:ATP binding"/>
    <property type="evidence" value="ECO:0007669"/>
    <property type="project" value="InterPro"/>
</dbReference>
<evidence type="ECO:0000256" key="8">
    <source>
        <dbReference type="ARBA" id="ARBA00024776"/>
    </source>
</evidence>
<protein>
    <recommendedName>
        <fullName evidence="3">DNA repair and recombination protein RAD54-like</fullName>
    </recommendedName>
    <alternativeName>
        <fullName evidence="9">Protein okra</fullName>
    </alternativeName>
</protein>
<dbReference type="InterPro" id="IPR038718">
    <property type="entry name" value="SNF2-like_sf"/>
</dbReference>
<accession>A0A7T8HHU0</accession>
<feature type="domain" description="Helicase C-terminal" evidence="12">
    <location>
        <begin position="241"/>
        <end position="393"/>
    </location>
</feature>
<dbReference type="PANTHER" id="PTHR45629:SF7">
    <property type="entry name" value="DNA EXCISION REPAIR PROTEIN ERCC-6-RELATED"/>
    <property type="match status" value="1"/>
</dbReference>
<evidence type="ECO:0000256" key="4">
    <source>
        <dbReference type="ARBA" id="ARBA00022618"/>
    </source>
</evidence>
<keyword evidence="6" id="KW-0378">Hydrolase</keyword>
<keyword evidence="5" id="KW-0498">Mitosis</keyword>
<evidence type="ECO:0000259" key="12">
    <source>
        <dbReference type="PROSITE" id="PS51194"/>
    </source>
</evidence>
<feature type="compositionally biased region" description="Basic and acidic residues" evidence="10">
    <location>
        <begin position="678"/>
        <end position="689"/>
    </location>
</feature>
<dbReference type="PANTHER" id="PTHR45629">
    <property type="entry name" value="SNF2/RAD54 FAMILY MEMBER"/>
    <property type="match status" value="1"/>
</dbReference>
<evidence type="ECO:0000256" key="10">
    <source>
        <dbReference type="SAM" id="MobiDB-lite"/>
    </source>
</evidence>
<comment type="subunit">
    <text evidence="2">Interacts (via N-terminus) with spn-A/Rad51.</text>
</comment>
<feature type="compositionally biased region" description="Basic and acidic residues" evidence="10">
    <location>
        <begin position="720"/>
        <end position="732"/>
    </location>
</feature>
<feature type="non-terminal residue" evidence="13">
    <location>
        <position position="777"/>
    </location>
</feature>
<dbReference type="SUPFAM" id="SSF52540">
    <property type="entry name" value="P-loop containing nucleoside triphosphate hydrolases"/>
    <property type="match status" value="2"/>
</dbReference>
<dbReference type="PROSITE" id="PS51192">
    <property type="entry name" value="HELICASE_ATP_BIND_1"/>
    <property type="match status" value="1"/>
</dbReference>